<feature type="transmembrane region" description="Helical" evidence="6">
    <location>
        <begin position="82"/>
        <end position="102"/>
    </location>
</feature>
<dbReference type="RefSeq" id="WP_204733994.1">
    <property type="nucleotide sequence ID" value="NZ_JAVDWE010000007.1"/>
</dbReference>
<comment type="subcellular location">
    <subcellularLocation>
        <location evidence="1">Cell membrane</location>
        <topology evidence="1">Multi-pass membrane protein</topology>
    </subcellularLocation>
</comment>
<keyword evidence="4 6" id="KW-1133">Transmembrane helix</keyword>
<evidence type="ECO:0000313" key="7">
    <source>
        <dbReference type="EMBL" id="MDR7095108.1"/>
    </source>
</evidence>
<protein>
    <submittedName>
        <fullName evidence="7">Branched-chain amino acid transport system permease protein</fullName>
    </submittedName>
</protein>
<name>A0ABU1VCS5_9BURK</name>
<feature type="transmembrane region" description="Helical" evidence="6">
    <location>
        <begin position="58"/>
        <end position="75"/>
    </location>
</feature>
<evidence type="ECO:0000256" key="3">
    <source>
        <dbReference type="ARBA" id="ARBA00022692"/>
    </source>
</evidence>
<feature type="transmembrane region" description="Helical" evidence="6">
    <location>
        <begin position="31"/>
        <end position="52"/>
    </location>
</feature>
<feature type="transmembrane region" description="Helical" evidence="6">
    <location>
        <begin position="185"/>
        <end position="206"/>
    </location>
</feature>
<comment type="caution">
    <text evidence="7">The sequence shown here is derived from an EMBL/GenBank/DDBJ whole genome shotgun (WGS) entry which is preliminary data.</text>
</comment>
<keyword evidence="8" id="KW-1185">Reference proteome</keyword>
<feature type="transmembrane region" description="Helical" evidence="6">
    <location>
        <begin position="262"/>
        <end position="282"/>
    </location>
</feature>
<dbReference type="PANTHER" id="PTHR30482">
    <property type="entry name" value="HIGH-AFFINITY BRANCHED-CHAIN AMINO ACID TRANSPORT SYSTEM PERMEASE"/>
    <property type="match status" value="1"/>
</dbReference>
<feature type="transmembrane region" description="Helical" evidence="6">
    <location>
        <begin position="132"/>
        <end position="154"/>
    </location>
</feature>
<evidence type="ECO:0000256" key="2">
    <source>
        <dbReference type="ARBA" id="ARBA00022475"/>
    </source>
</evidence>
<accession>A0ABU1VCS5</accession>
<dbReference type="InterPro" id="IPR001851">
    <property type="entry name" value="ABC_transp_permease"/>
</dbReference>
<evidence type="ECO:0000256" key="1">
    <source>
        <dbReference type="ARBA" id="ARBA00004651"/>
    </source>
</evidence>
<dbReference type="InterPro" id="IPR043428">
    <property type="entry name" value="LivM-like"/>
</dbReference>
<evidence type="ECO:0000256" key="5">
    <source>
        <dbReference type="ARBA" id="ARBA00023136"/>
    </source>
</evidence>
<evidence type="ECO:0000256" key="4">
    <source>
        <dbReference type="ARBA" id="ARBA00022989"/>
    </source>
</evidence>
<dbReference type="EMBL" id="JAVDWE010000007">
    <property type="protein sequence ID" value="MDR7095108.1"/>
    <property type="molecule type" value="Genomic_DNA"/>
</dbReference>
<organism evidence="7 8">
    <name type="scientific">Hydrogenophaga laconesensis</name>
    <dbReference type="NCBI Taxonomy" id="1805971"/>
    <lineage>
        <taxon>Bacteria</taxon>
        <taxon>Pseudomonadati</taxon>
        <taxon>Pseudomonadota</taxon>
        <taxon>Betaproteobacteria</taxon>
        <taxon>Burkholderiales</taxon>
        <taxon>Comamonadaceae</taxon>
        <taxon>Hydrogenophaga</taxon>
    </lineage>
</organism>
<sequence>MSDFLLHAVTVTAIYALIAVSLNIQAGYAGLLNLGHIAFVGVGAYAVGIAHQMQWHPAIGWMLGLAVAAALGFFVSRLGRNLGADYWGIATLAVAEIVRTFALNEDWLTGGAQGISGIPSMWSSMSSSASRWAFMATVLVTLLAAAALTSRLGAGRFGRSLRLMREEPSLATSMGYDLVGLKSRATVTSAMMAAVAGAFLGHYVSYVGPDFMLASETFMIWTMVMIGGLGNVAGVVIGALLVQGIYISVPFARDFLGIGSDVAGAVRLGLIGCLLLACLLWRKDGLLPETLRKL</sequence>
<keyword evidence="3 6" id="KW-0812">Transmembrane</keyword>
<feature type="transmembrane region" description="Helical" evidence="6">
    <location>
        <begin position="6"/>
        <end position="24"/>
    </location>
</feature>
<evidence type="ECO:0000256" key="6">
    <source>
        <dbReference type="SAM" id="Phobius"/>
    </source>
</evidence>
<evidence type="ECO:0000313" key="8">
    <source>
        <dbReference type="Proteomes" id="UP001265550"/>
    </source>
</evidence>
<keyword evidence="2" id="KW-1003">Cell membrane</keyword>
<gene>
    <name evidence="7" type="ORF">J2X09_002852</name>
</gene>
<dbReference type="PANTHER" id="PTHR30482:SF10">
    <property type="entry name" value="HIGH-AFFINITY BRANCHED-CHAIN AMINO ACID TRANSPORT PROTEIN BRAE"/>
    <property type="match status" value="1"/>
</dbReference>
<dbReference type="Proteomes" id="UP001265550">
    <property type="component" value="Unassembled WGS sequence"/>
</dbReference>
<feature type="transmembrane region" description="Helical" evidence="6">
    <location>
        <begin position="218"/>
        <end position="242"/>
    </location>
</feature>
<dbReference type="CDD" id="cd06581">
    <property type="entry name" value="TM_PBP1_LivM_like"/>
    <property type="match status" value="1"/>
</dbReference>
<dbReference type="Pfam" id="PF02653">
    <property type="entry name" value="BPD_transp_2"/>
    <property type="match status" value="1"/>
</dbReference>
<keyword evidence="5 6" id="KW-0472">Membrane</keyword>
<reference evidence="7 8" key="1">
    <citation type="submission" date="2023-07" db="EMBL/GenBank/DDBJ databases">
        <title>Sorghum-associated microbial communities from plants grown in Nebraska, USA.</title>
        <authorList>
            <person name="Schachtman D."/>
        </authorList>
    </citation>
    <scope>NUCLEOTIDE SEQUENCE [LARGE SCALE GENOMIC DNA]</scope>
    <source>
        <strain evidence="7 8">BE240</strain>
    </source>
</reference>
<proteinExistence type="predicted"/>